<organism evidence="2 3">
    <name type="scientific">Sphaerobolus stellatus (strain SS14)</name>
    <dbReference type="NCBI Taxonomy" id="990650"/>
    <lineage>
        <taxon>Eukaryota</taxon>
        <taxon>Fungi</taxon>
        <taxon>Dikarya</taxon>
        <taxon>Basidiomycota</taxon>
        <taxon>Agaricomycotina</taxon>
        <taxon>Agaricomycetes</taxon>
        <taxon>Phallomycetidae</taxon>
        <taxon>Geastrales</taxon>
        <taxon>Sphaerobolaceae</taxon>
        <taxon>Sphaerobolus</taxon>
    </lineage>
</organism>
<name>A0A0C9U495_SPHS4</name>
<dbReference type="OrthoDB" id="2745718at2759"/>
<dbReference type="HOGENOM" id="CLU_401789_0_0_1"/>
<dbReference type="Proteomes" id="UP000054279">
    <property type="component" value="Unassembled WGS sequence"/>
</dbReference>
<evidence type="ECO:0000313" key="2">
    <source>
        <dbReference type="EMBL" id="KIJ23907.1"/>
    </source>
</evidence>
<dbReference type="AlphaFoldDB" id="A0A0C9U495"/>
<sequence length="685" mass="78104">MIVKVLQLLHNILEFLVGHYRKSICSSNRFTEKIVILRGKRRWVLIEEFLEGLSLELDTSKLKVIRAPTVCGFSHNIAFVGGTGCDPRNELDCDGDGRSRWFELWKGLKALQQVQSIAPLAIGALVLTTLVTFAQNFEVDQSRDIPRFNVVSRRFRKLISMNTGLQYKSSLAFSCNINGDSKSQIWPVEDRLSLLKMAEESWSKLAVGTETPLEDLWLDVYELMDGIVASGCNKPNTTCRGSPCIRGLKFMRLPSIMRTIPEGLDAGISPFRIPGSSWEHEDLGVDDGIKDFSFHDSEDILVLVSKPILTSPGSREYNSKIYFRSLETGRAHAAASKAVIEFSVTLTNVRNCAFFIRISGDTLAILVHPEFDPTWENTEDKLYLWNWKKGVLLCTLGPPRSKIRIESQLFLSTTHFMVSRFDPTWKTNYIPRLEVYSFDPNESPDLPVLLRTYELPQFCKEAGTTSMQLYSNPSITTWPVTNPPIAPFYIHPDARLIVLSLTMYDVDRKNRYGNLFFRQSTLMHELVSTDELEIVRWEDWGPNLTRFEVSKTKLNDPDWMAYEYGYRYVKMKLGNVHVYDFNPSVVSDQGDEDDDSDVEGGPWRTQTFNQSNPNKISATEKSTRGLFKRDVNTSLPYREVRTMKKYQFKAVMMDEGCLIGIKQKKKGKDQPKTPEDAMILSVGLS</sequence>
<protein>
    <submittedName>
        <fullName evidence="2">Uncharacterized protein</fullName>
    </submittedName>
</protein>
<accession>A0A0C9U495</accession>
<dbReference type="EMBL" id="KN837566">
    <property type="protein sequence ID" value="KIJ23907.1"/>
    <property type="molecule type" value="Genomic_DNA"/>
</dbReference>
<proteinExistence type="predicted"/>
<evidence type="ECO:0000256" key="1">
    <source>
        <dbReference type="SAM" id="MobiDB-lite"/>
    </source>
</evidence>
<keyword evidence="3" id="KW-1185">Reference proteome</keyword>
<feature type="region of interest" description="Disordered" evidence="1">
    <location>
        <begin position="664"/>
        <end position="685"/>
    </location>
</feature>
<reference evidence="2 3" key="1">
    <citation type="submission" date="2014-06" db="EMBL/GenBank/DDBJ databases">
        <title>Evolutionary Origins and Diversification of the Mycorrhizal Mutualists.</title>
        <authorList>
            <consortium name="DOE Joint Genome Institute"/>
            <consortium name="Mycorrhizal Genomics Consortium"/>
            <person name="Kohler A."/>
            <person name="Kuo A."/>
            <person name="Nagy L.G."/>
            <person name="Floudas D."/>
            <person name="Copeland A."/>
            <person name="Barry K.W."/>
            <person name="Cichocki N."/>
            <person name="Veneault-Fourrey C."/>
            <person name="LaButti K."/>
            <person name="Lindquist E.A."/>
            <person name="Lipzen A."/>
            <person name="Lundell T."/>
            <person name="Morin E."/>
            <person name="Murat C."/>
            <person name="Riley R."/>
            <person name="Ohm R."/>
            <person name="Sun H."/>
            <person name="Tunlid A."/>
            <person name="Henrissat B."/>
            <person name="Grigoriev I.V."/>
            <person name="Hibbett D.S."/>
            <person name="Martin F."/>
        </authorList>
    </citation>
    <scope>NUCLEOTIDE SEQUENCE [LARGE SCALE GENOMIC DNA]</scope>
    <source>
        <strain evidence="2 3">SS14</strain>
    </source>
</reference>
<gene>
    <name evidence="2" type="ORF">M422DRAFT_275431</name>
</gene>
<evidence type="ECO:0000313" key="3">
    <source>
        <dbReference type="Proteomes" id="UP000054279"/>
    </source>
</evidence>